<name>A0A6M3IFT6_9ZZZZ</name>
<reference evidence="2" key="1">
    <citation type="submission" date="2020-03" db="EMBL/GenBank/DDBJ databases">
        <title>The deep terrestrial virosphere.</title>
        <authorList>
            <person name="Holmfeldt K."/>
            <person name="Nilsson E."/>
            <person name="Simone D."/>
            <person name="Lopez-Fernandez M."/>
            <person name="Wu X."/>
            <person name="de Brujin I."/>
            <person name="Lundin D."/>
            <person name="Andersson A."/>
            <person name="Bertilsson S."/>
            <person name="Dopson M."/>
        </authorList>
    </citation>
    <scope>NUCLEOTIDE SEQUENCE</scope>
    <source>
        <strain evidence="2">MM415B01896</strain>
    </source>
</reference>
<feature type="transmembrane region" description="Helical" evidence="1">
    <location>
        <begin position="21"/>
        <end position="41"/>
    </location>
</feature>
<evidence type="ECO:0000256" key="1">
    <source>
        <dbReference type="SAM" id="Phobius"/>
    </source>
</evidence>
<protein>
    <submittedName>
        <fullName evidence="2">Uncharacterized protein</fullName>
    </submittedName>
</protein>
<organism evidence="2">
    <name type="scientific">viral metagenome</name>
    <dbReference type="NCBI Taxonomy" id="1070528"/>
    <lineage>
        <taxon>unclassified sequences</taxon>
        <taxon>metagenomes</taxon>
        <taxon>organismal metagenomes</taxon>
    </lineage>
</organism>
<dbReference type="EMBL" id="MT141207">
    <property type="protein sequence ID" value="QJA56231.1"/>
    <property type="molecule type" value="Genomic_DNA"/>
</dbReference>
<keyword evidence="1" id="KW-0472">Membrane</keyword>
<gene>
    <name evidence="2" type="ORF">MM415B01896_0006</name>
</gene>
<keyword evidence="1" id="KW-1133">Transmembrane helix</keyword>
<accession>A0A6M3IFT6</accession>
<keyword evidence="1" id="KW-0812">Transmembrane</keyword>
<sequence length="110" mass="12729">MNKLFYKKVLVEPKKKDRAKINFKKIIVTIIILLLAGLFTLKVVSFVNQVSSRWDQIVFAYNKPAIVSAIKKDYDIKQAKLEQSFLIKDKSAEDKLIEEVVSKLKDQQSK</sequence>
<proteinExistence type="predicted"/>
<evidence type="ECO:0000313" key="2">
    <source>
        <dbReference type="EMBL" id="QJA56231.1"/>
    </source>
</evidence>
<dbReference type="AlphaFoldDB" id="A0A6M3IFT6"/>